<reference evidence="3" key="1">
    <citation type="journal article" date="2020" name="Stud. Mycol.">
        <title>101 Dothideomycetes genomes: a test case for predicting lifestyles and emergence of pathogens.</title>
        <authorList>
            <person name="Haridas S."/>
            <person name="Albert R."/>
            <person name="Binder M."/>
            <person name="Bloem J."/>
            <person name="Labutti K."/>
            <person name="Salamov A."/>
            <person name="Andreopoulos B."/>
            <person name="Baker S."/>
            <person name="Barry K."/>
            <person name="Bills G."/>
            <person name="Bluhm B."/>
            <person name="Cannon C."/>
            <person name="Castanera R."/>
            <person name="Culley D."/>
            <person name="Daum C."/>
            <person name="Ezra D."/>
            <person name="Gonzalez J."/>
            <person name="Henrissat B."/>
            <person name="Kuo A."/>
            <person name="Liang C."/>
            <person name="Lipzen A."/>
            <person name="Lutzoni F."/>
            <person name="Magnuson J."/>
            <person name="Mondo S."/>
            <person name="Nolan M."/>
            <person name="Ohm R."/>
            <person name="Pangilinan J."/>
            <person name="Park H.-J."/>
            <person name="Ramirez L."/>
            <person name="Alfaro M."/>
            <person name="Sun H."/>
            <person name="Tritt A."/>
            <person name="Yoshinaga Y."/>
            <person name="Zwiers L.-H."/>
            <person name="Turgeon B."/>
            <person name="Goodwin S."/>
            <person name="Spatafora J."/>
            <person name="Crous P."/>
            <person name="Grigoriev I."/>
        </authorList>
    </citation>
    <scope>NUCLEOTIDE SEQUENCE</scope>
    <source>
        <strain evidence="3">CBS 113979</strain>
    </source>
</reference>
<protein>
    <submittedName>
        <fullName evidence="3">Uncharacterized protein</fullName>
    </submittedName>
</protein>
<evidence type="ECO:0000313" key="3">
    <source>
        <dbReference type="EMBL" id="KAF1992359.1"/>
    </source>
</evidence>
<keyword evidence="2" id="KW-0812">Transmembrane</keyword>
<keyword evidence="2" id="KW-0472">Membrane</keyword>
<proteinExistence type="predicted"/>
<dbReference type="AlphaFoldDB" id="A0A6G1HH54"/>
<feature type="transmembrane region" description="Helical" evidence="2">
    <location>
        <begin position="84"/>
        <end position="102"/>
    </location>
</feature>
<keyword evidence="4" id="KW-1185">Reference proteome</keyword>
<evidence type="ECO:0000256" key="2">
    <source>
        <dbReference type="SAM" id="Phobius"/>
    </source>
</evidence>
<evidence type="ECO:0000313" key="4">
    <source>
        <dbReference type="Proteomes" id="UP000800041"/>
    </source>
</evidence>
<keyword evidence="2" id="KW-1133">Transmembrane helix</keyword>
<organism evidence="3 4">
    <name type="scientific">Aulographum hederae CBS 113979</name>
    <dbReference type="NCBI Taxonomy" id="1176131"/>
    <lineage>
        <taxon>Eukaryota</taxon>
        <taxon>Fungi</taxon>
        <taxon>Dikarya</taxon>
        <taxon>Ascomycota</taxon>
        <taxon>Pezizomycotina</taxon>
        <taxon>Dothideomycetes</taxon>
        <taxon>Pleosporomycetidae</taxon>
        <taxon>Aulographales</taxon>
        <taxon>Aulographaceae</taxon>
    </lineage>
</organism>
<gene>
    <name evidence="3" type="ORF">K402DRAFT_4752</name>
</gene>
<name>A0A6G1HH54_9PEZI</name>
<dbReference type="Proteomes" id="UP000800041">
    <property type="component" value="Unassembled WGS sequence"/>
</dbReference>
<sequence length="174" mass="20327">MMLACAPRPNRCTKSKSSNNNRRHAIMMHPPTKQLKTPSKVPGPITVRLPMRSRSLRLSVSIRPSSGFCSPSIQQHQIPLERSLFFLFALAFCSYVCFRVFAKKRSFPNFSWRRHRMAKFLVARRERKLPPRLARAWRIWGGLLLACQRFFLPRLDLSHRQNLPPARLYPPHVP</sequence>
<dbReference type="EMBL" id="ML977137">
    <property type="protein sequence ID" value="KAF1992359.1"/>
    <property type="molecule type" value="Genomic_DNA"/>
</dbReference>
<accession>A0A6G1HH54</accession>
<evidence type="ECO:0000256" key="1">
    <source>
        <dbReference type="SAM" id="MobiDB-lite"/>
    </source>
</evidence>
<feature type="region of interest" description="Disordered" evidence="1">
    <location>
        <begin position="1"/>
        <end position="21"/>
    </location>
</feature>